<proteinExistence type="predicted"/>
<dbReference type="Pfam" id="PF07729">
    <property type="entry name" value="FCD"/>
    <property type="match status" value="1"/>
</dbReference>
<gene>
    <name evidence="5" type="ORF">EJN92_20300</name>
</gene>
<dbReference type="OrthoDB" id="7003764at2"/>
<dbReference type="InterPro" id="IPR036388">
    <property type="entry name" value="WH-like_DNA-bd_sf"/>
</dbReference>
<dbReference type="PROSITE" id="PS50949">
    <property type="entry name" value="HTH_GNTR"/>
    <property type="match status" value="1"/>
</dbReference>
<dbReference type="PANTHER" id="PTHR43537">
    <property type="entry name" value="TRANSCRIPTIONAL REGULATOR, GNTR FAMILY"/>
    <property type="match status" value="1"/>
</dbReference>
<feature type="domain" description="HTH gntR-type" evidence="4">
    <location>
        <begin position="7"/>
        <end position="74"/>
    </location>
</feature>
<dbReference type="InterPro" id="IPR036390">
    <property type="entry name" value="WH_DNA-bd_sf"/>
</dbReference>
<dbReference type="GO" id="GO:0003677">
    <property type="term" value="F:DNA binding"/>
    <property type="evidence" value="ECO:0007669"/>
    <property type="project" value="UniProtKB-KW"/>
</dbReference>
<dbReference type="InterPro" id="IPR008920">
    <property type="entry name" value="TF_FadR/GntR_C"/>
</dbReference>
<dbReference type="RefSeq" id="WP_126129496.1">
    <property type="nucleotide sequence ID" value="NZ_CP034464.1"/>
</dbReference>
<evidence type="ECO:0000313" key="5">
    <source>
        <dbReference type="EMBL" id="AZP14135.1"/>
    </source>
</evidence>
<dbReference type="Gene3D" id="1.10.10.10">
    <property type="entry name" value="Winged helix-like DNA-binding domain superfamily/Winged helix DNA-binding domain"/>
    <property type="match status" value="1"/>
</dbReference>
<keyword evidence="1" id="KW-0805">Transcription regulation</keyword>
<organism evidence="5 6">
    <name type="scientific">Undibacterium parvum</name>
    <dbReference type="NCBI Taxonomy" id="401471"/>
    <lineage>
        <taxon>Bacteria</taxon>
        <taxon>Pseudomonadati</taxon>
        <taxon>Pseudomonadota</taxon>
        <taxon>Betaproteobacteria</taxon>
        <taxon>Burkholderiales</taxon>
        <taxon>Oxalobacteraceae</taxon>
        <taxon>Undibacterium</taxon>
    </lineage>
</organism>
<keyword evidence="3" id="KW-0804">Transcription</keyword>
<evidence type="ECO:0000313" key="6">
    <source>
        <dbReference type="Proteomes" id="UP000275663"/>
    </source>
</evidence>
<protein>
    <submittedName>
        <fullName evidence="5">GntR family transcriptional regulator</fullName>
    </submittedName>
</protein>
<keyword evidence="2" id="KW-0238">DNA-binding</keyword>
<sequence>MPEKPSSTLQDKTYQTLHQWLTVGRFLPGERLKIRQVADELGVGIMPVRAALQRLAAEGALVNTPNCGVMVPQLKRAQFDDVLQIRLLLEGQAAEQGAYRMNEAGLAKMQLLSAQMASAIAANQVTAYLEANEEFHTSLYRASGSPMLMELIETVWLKVGPVSNQLFEDKHYSLKLNDAHEDVVAALQRRDGAAVRRAIEQDLFYAAQYLKLVCK</sequence>
<dbReference type="SMART" id="SM00895">
    <property type="entry name" value="FCD"/>
    <property type="match status" value="1"/>
</dbReference>
<dbReference type="Gene3D" id="1.20.120.530">
    <property type="entry name" value="GntR ligand-binding domain-like"/>
    <property type="match status" value="1"/>
</dbReference>
<dbReference type="Pfam" id="PF00392">
    <property type="entry name" value="GntR"/>
    <property type="match status" value="1"/>
</dbReference>
<dbReference type="PANTHER" id="PTHR43537:SF39">
    <property type="entry name" value="HTH-TYPE TRANSCRIPTIONAL REGULATOR MCBR"/>
    <property type="match status" value="1"/>
</dbReference>
<dbReference type="Proteomes" id="UP000275663">
    <property type="component" value="Chromosome"/>
</dbReference>
<evidence type="ECO:0000256" key="1">
    <source>
        <dbReference type="ARBA" id="ARBA00023015"/>
    </source>
</evidence>
<dbReference type="AlphaFoldDB" id="A0A3S9HPY1"/>
<name>A0A3S9HPY1_9BURK</name>
<dbReference type="GO" id="GO:0003700">
    <property type="term" value="F:DNA-binding transcription factor activity"/>
    <property type="evidence" value="ECO:0007669"/>
    <property type="project" value="InterPro"/>
</dbReference>
<dbReference type="SUPFAM" id="SSF48008">
    <property type="entry name" value="GntR ligand-binding domain-like"/>
    <property type="match status" value="1"/>
</dbReference>
<dbReference type="EMBL" id="CP034464">
    <property type="protein sequence ID" value="AZP14135.1"/>
    <property type="molecule type" value="Genomic_DNA"/>
</dbReference>
<keyword evidence="6" id="KW-1185">Reference proteome</keyword>
<dbReference type="InterPro" id="IPR011711">
    <property type="entry name" value="GntR_C"/>
</dbReference>
<evidence type="ECO:0000256" key="3">
    <source>
        <dbReference type="ARBA" id="ARBA00023163"/>
    </source>
</evidence>
<dbReference type="InterPro" id="IPR000524">
    <property type="entry name" value="Tscrpt_reg_HTH_GntR"/>
</dbReference>
<dbReference type="SMART" id="SM00345">
    <property type="entry name" value="HTH_GNTR"/>
    <property type="match status" value="1"/>
</dbReference>
<dbReference type="KEGG" id="upv:EJN92_20300"/>
<reference evidence="5 6" key="1">
    <citation type="journal article" date="2011" name="Int. J. Syst. Evol. Microbiol.">
        <title>Description of Undibacterium oligocarboniphilum sp. nov., isolated from purified water, and Undibacterium pigrum strain CCUG 49012 as the type strain of Undibacterium parvum sp. nov., and emended descriptions of the genus Undibacterium and the species Undibacterium pigrum.</title>
        <authorList>
            <person name="Eder W."/>
            <person name="Wanner G."/>
            <person name="Ludwig W."/>
            <person name="Busse H.J."/>
            <person name="Ziemke-Kageler F."/>
            <person name="Lang E."/>
        </authorList>
    </citation>
    <scope>NUCLEOTIDE SEQUENCE [LARGE SCALE GENOMIC DNA]</scope>
    <source>
        <strain evidence="5 6">DSM 23061</strain>
    </source>
</reference>
<evidence type="ECO:0000256" key="2">
    <source>
        <dbReference type="ARBA" id="ARBA00023125"/>
    </source>
</evidence>
<dbReference type="SUPFAM" id="SSF46785">
    <property type="entry name" value="Winged helix' DNA-binding domain"/>
    <property type="match status" value="1"/>
</dbReference>
<evidence type="ECO:0000259" key="4">
    <source>
        <dbReference type="PROSITE" id="PS50949"/>
    </source>
</evidence>
<accession>A0A3S9HPY1</accession>